<dbReference type="Gene3D" id="3.40.50.300">
    <property type="entry name" value="P-loop containing nucleotide triphosphate hydrolases"/>
    <property type="match status" value="1"/>
</dbReference>
<name>A0A6P6GCG2_ZIZJJ</name>
<dbReference type="InterPro" id="IPR055414">
    <property type="entry name" value="LRR_R13L4/SHOC2-like"/>
</dbReference>
<organism evidence="9 10">
    <name type="scientific">Ziziphus jujuba</name>
    <name type="common">Chinese jujube</name>
    <name type="synonym">Ziziphus sativa</name>
    <dbReference type="NCBI Taxonomy" id="326968"/>
    <lineage>
        <taxon>Eukaryota</taxon>
        <taxon>Viridiplantae</taxon>
        <taxon>Streptophyta</taxon>
        <taxon>Embryophyta</taxon>
        <taxon>Tracheophyta</taxon>
        <taxon>Spermatophyta</taxon>
        <taxon>Magnoliopsida</taxon>
        <taxon>eudicotyledons</taxon>
        <taxon>Gunneridae</taxon>
        <taxon>Pentapetalae</taxon>
        <taxon>rosids</taxon>
        <taxon>fabids</taxon>
        <taxon>Rosales</taxon>
        <taxon>Rhamnaceae</taxon>
        <taxon>Paliureae</taxon>
        <taxon>Ziziphus</taxon>
    </lineage>
</organism>
<dbReference type="Pfam" id="PF23598">
    <property type="entry name" value="LRR_14"/>
    <property type="match status" value="2"/>
</dbReference>
<dbReference type="Pfam" id="PF23559">
    <property type="entry name" value="WHD_DRP"/>
    <property type="match status" value="1"/>
</dbReference>
<feature type="domain" description="Disease resistance R13L4/SHOC-2-like LRR" evidence="8">
    <location>
        <begin position="624"/>
        <end position="895"/>
    </location>
</feature>
<dbReference type="Gene3D" id="3.80.10.10">
    <property type="entry name" value="Ribonuclease Inhibitor"/>
    <property type="match status" value="3"/>
</dbReference>
<dbReference type="InterPro" id="IPR041118">
    <property type="entry name" value="Rx_N"/>
</dbReference>
<proteinExistence type="predicted"/>
<dbReference type="GeneID" id="112492420"/>
<dbReference type="InParanoid" id="A0A6P6GCG2"/>
<dbReference type="Gene3D" id="1.20.5.4130">
    <property type="match status" value="1"/>
</dbReference>
<evidence type="ECO:0000259" key="6">
    <source>
        <dbReference type="Pfam" id="PF18052"/>
    </source>
</evidence>
<dbReference type="InterPro" id="IPR002182">
    <property type="entry name" value="NB-ARC"/>
</dbReference>
<sequence>MAEPIVSIIVGNTIQRLSSEAVKKIGSLWGVNKELAELEKTILSLKALVVDAERKLQAVGDNDNNQVRRWLKRLEDAVVDAYDLMDEFSSYEAQRQMGIMADSEEVAKKVCTTFFSTSNNVLLAGFRRLKIKSMHDRLVKIIDDRKFHLEENCTINVNPSDGKDREKMANIECLLDAKIKEEKMAIIECLLDAKINEENNVTVFPIFRDWVYEGALASKVFHDETVKNHFDLRMWVDHPDFIFNERELIVAILKSATDKDYDANKEMDELRKELCEIIKGKCYLLVLNGIDIESTKTGQNLESLLLADCANGSKIIVTSMEVDNIVDFVSAVGPYIFKESLDEEKSWDLFKNVVFKNNEQEKVMNINNPKIEEIGKSIVARCGGNPFTIRTIGRMLLLDMDSENNNNPSESKYWEKFSTLRENFSKISQQHINALLVLKLGCYDTLPLRLKRCFLYCCRLFPKGFVFDAKTLINLWVPVAQGFIHSDPSEERSMEDLCFKCVNDLFESSFFEDCNFYYMSEPLEDNKFKISNFMHDLGTLVSAKGKMFATLNNEFDDGHQIDRRSTRYVSFDLDHQESSSKIQNSVGLFQANRIQALFNISPNNQLSRQTREEGLSQSVYGKIISNCKLLRVLDLHNSGMEMVPNSIGKLKHLRYLDISGNPDIRALPNSISMLHCLVWLKLSSCHGLKELPRDIKKLISLKHLEIEWCYSLTHLPSGLGQLTQLETLSEFVLSNEKGNIWNSCSLKELAKLNNLRGELKITNLGNSEDYSEKILEGKKHLRSLTLSWDFSTKLVNNASIAAENQLEWLKPHQNIEQLTLVGYEGIRFCDWLSSLNNLVKFSLRKCNCKHLSPLSQLPYLRVLMLDQMSNLEYIISNDVVYREDLFEFLEEIRLMGLPNLERWWQEQHPTTTSSSQPASFRILERLVIEDCPKLCSMPLYFNLEDYLVLDNTSFDTFRQTINQSWLDYFPLFALRSLCIIGIKKLDITQCDKIRWDRLAKLRFLRLDYLPKLDKLPDGLQHLTFLERLHIWRCIINTLPEWIGNFTYLRTLGISVCIHLKSLPQSLASLSNLETLEIVDCPILFQRCQKEIGEDWKKIQHIPNLKIHQPQSSFSPRL</sequence>
<evidence type="ECO:0000313" key="9">
    <source>
        <dbReference type="Proteomes" id="UP001652623"/>
    </source>
</evidence>
<evidence type="ECO:0000259" key="5">
    <source>
        <dbReference type="Pfam" id="PF00931"/>
    </source>
</evidence>
<evidence type="ECO:0000313" key="10">
    <source>
        <dbReference type="RefSeq" id="XP_024931823.3"/>
    </source>
</evidence>
<protein>
    <submittedName>
        <fullName evidence="10">Disease resistance protein RGA1</fullName>
    </submittedName>
</protein>
<reference evidence="10" key="1">
    <citation type="submission" date="2025-08" db="UniProtKB">
        <authorList>
            <consortium name="RefSeq"/>
        </authorList>
    </citation>
    <scope>IDENTIFICATION</scope>
    <source>
        <tissue evidence="10">Seedling</tissue>
    </source>
</reference>
<dbReference type="SUPFAM" id="SSF52540">
    <property type="entry name" value="P-loop containing nucleoside triphosphate hydrolases"/>
    <property type="match status" value="1"/>
</dbReference>
<dbReference type="PANTHER" id="PTHR36766:SF35">
    <property type="entry name" value="DISEASE RESISTANCE PROTEIN RGA3"/>
    <property type="match status" value="1"/>
</dbReference>
<evidence type="ECO:0000256" key="3">
    <source>
        <dbReference type="ARBA" id="ARBA00022821"/>
    </source>
</evidence>
<dbReference type="Proteomes" id="UP001652623">
    <property type="component" value="Chromosome 3"/>
</dbReference>
<keyword evidence="9" id="KW-1185">Reference proteome</keyword>
<dbReference type="PANTHER" id="PTHR36766">
    <property type="entry name" value="PLANT BROAD-SPECTRUM MILDEW RESISTANCE PROTEIN RPW8"/>
    <property type="match status" value="1"/>
</dbReference>
<dbReference type="AlphaFoldDB" id="A0A6P6GCG2"/>
<dbReference type="InterPro" id="IPR058922">
    <property type="entry name" value="WHD_DRP"/>
</dbReference>
<dbReference type="InterPro" id="IPR032675">
    <property type="entry name" value="LRR_dom_sf"/>
</dbReference>
<evidence type="ECO:0000259" key="8">
    <source>
        <dbReference type="Pfam" id="PF23598"/>
    </source>
</evidence>
<evidence type="ECO:0000256" key="2">
    <source>
        <dbReference type="ARBA" id="ARBA00022741"/>
    </source>
</evidence>
<dbReference type="Pfam" id="PF18052">
    <property type="entry name" value="Rx_N"/>
    <property type="match status" value="1"/>
</dbReference>
<evidence type="ECO:0000256" key="1">
    <source>
        <dbReference type="ARBA" id="ARBA00022737"/>
    </source>
</evidence>
<dbReference type="InterPro" id="IPR027417">
    <property type="entry name" value="P-loop_NTPase"/>
</dbReference>
<feature type="domain" description="Disease resistance R13L4/SHOC-2-like LRR" evidence="8">
    <location>
        <begin position="953"/>
        <end position="1106"/>
    </location>
</feature>
<keyword evidence="4" id="KW-0067">ATP-binding</keyword>
<dbReference type="RefSeq" id="XP_024931823.3">
    <property type="nucleotide sequence ID" value="XM_025076055.3"/>
</dbReference>
<dbReference type="Pfam" id="PF00931">
    <property type="entry name" value="NB-ARC"/>
    <property type="match status" value="1"/>
</dbReference>
<dbReference type="PRINTS" id="PR00364">
    <property type="entry name" value="DISEASERSIST"/>
</dbReference>
<dbReference type="SUPFAM" id="SSF52058">
    <property type="entry name" value="L domain-like"/>
    <property type="match status" value="1"/>
</dbReference>
<keyword evidence="2" id="KW-0547">Nucleotide-binding</keyword>
<feature type="domain" description="Disease resistance N-terminal" evidence="6">
    <location>
        <begin position="9"/>
        <end position="103"/>
    </location>
</feature>
<keyword evidence="1" id="KW-0677">Repeat</keyword>
<feature type="domain" description="Disease resistance protein winged helix" evidence="7">
    <location>
        <begin position="460"/>
        <end position="537"/>
    </location>
</feature>
<dbReference type="InterPro" id="IPR042197">
    <property type="entry name" value="Apaf_helical"/>
</dbReference>
<feature type="domain" description="NB-ARC" evidence="5">
    <location>
        <begin position="215"/>
        <end position="359"/>
    </location>
</feature>
<dbReference type="KEGG" id="zju:112492420"/>
<dbReference type="Gene3D" id="1.10.8.430">
    <property type="entry name" value="Helical domain of apoptotic protease-activating factors"/>
    <property type="match status" value="1"/>
</dbReference>
<gene>
    <name evidence="10" type="primary">LOC112492420</name>
</gene>
<keyword evidence="3" id="KW-0611">Plant defense</keyword>
<evidence type="ECO:0000259" key="7">
    <source>
        <dbReference type="Pfam" id="PF23559"/>
    </source>
</evidence>
<accession>A0A6P6GCG2</accession>
<evidence type="ECO:0000256" key="4">
    <source>
        <dbReference type="ARBA" id="ARBA00022840"/>
    </source>
</evidence>